<dbReference type="EMBL" id="VSSS01000015">
    <property type="protein sequence ID" value="TYL97485.1"/>
    <property type="molecule type" value="Genomic_DNA"/>
</dbReference>
<dbReference type="NCBIfam" id="TIGR01444">
    <property type="entry name" value="fkbM_fam"/>
    <property type="match status" value="1"/>
</dbReference>
<dbReference type="Gene3D" id="3.40.50.150">
    <property type="entry name" value="Vaccinia Virus protein VP39"/>
    <property type="match status" value="1"/>
</dbReference>
<dbReference type="RefSeq" id="WP_148771858.1">
    <property type="nucleotide sequence ID" value="NZ_VSSS01000015.1"/>
</dbReference>
<dbReference type="SUPFAM" id="SSF53335">
    <property type="entry name" value="S-adenosyl-L-methionine-dependent methyltransferases"/>
    <property type="match status" value="1"/>
</dbReference>
<dbReference type="GO" id="GO:0032259">
    <property type="term" value="P:methylation"/>
    <property type="evidence" value="ECO:0007669"/>
    <property type="project" value="UniProtKB-KW"/>
</dbReference>
<dbReference type="InterPro" id="IPR052514">
    <property type="entry name" value="SAM-dependent_MTase"/>
</dbReference>
<comment type="caution">
    <text evidence="2">The sequence shown here is derived from an EMBL/GenBank/DDBJ whole genome shotgun (WGS) entry which is preliminary data.</text>
</comment>
<keyword evidence="2" id="KW-0489">Methyltransferase</keyword>
<reference evidence="2 3" key="1">
    <citation type="submission" date="2019-08" db="EMBL/GenBank/DDBJ databases">
        <title>Bradyrhizobium hipponensis sp. nov., a rhizobium isolated from a Lupinus angustifolius root nodule in Tunisia.</title>
        <authorList>
            <person name="Off K."/>
            <person name="Rejili M."/>
            <person name="Mars M."/>
            <person name="Brachmann A."/>
            <person name="Marin M."/>
        </authorList>
    </citation>
    <scope>NUCLEOTIDE SEQUENCE [LARGE SCALE GENOMIC DNA]</scope>
    <source>
        <strain evidence="2 3">CTAW71</strain>
    </source>
</reference>
<protein>
    <submittedName>
        <fullName evidence="2">FkbM family methyltransferase</fullName>
    </submittedName>
</protein>
<dbReference type="AlphaFoldDB" id="A0A5D3KK02"/>
<evidence type="ECO:0000313" key="2">
    <source>
        <dbReference type="EMBL" id="TYL97485.1"/>
    </source>
</evidence>
<evidence type="ECO:0000259" key="1">
    <source>
        <dbReference type="Pfam" id="PF05050"/>
    </source>
</evidence>
<proteinExistence type="predicted"/>
<dbReference type="Proteomes" id="UP000324758">
    <property type="component" value="Unassembled WGS sequence"/>
</dbReference>
<dbReference type="PANTHER" id="PTHR34203">
    <property type="entry name" value="METHYLTRANSFERASE, FKBM FAMILY PROTEIN"/>
    <property type="match status" value="1"/>
</dbReference>
<sequence>MLDPHQPLGWLIRLPFKLVSPSSVMPVLTGPNRGLKWVVGAGNQSCWLGTYESDHARAIAARVKPGMTAFDVGAHAGYYTLMLSRLVGPQGRVLAFEANPANAARLRKHLELNDVKNVEVIEAAVTDRNGETFFRTNDDVGKYGYMGKISETGTPVRTVRLDDFPTPDLIKMDIEGAETLALTGAARLLSEHKSTIFLALHDGAFEQAPAILKQHGYRIEPAGERELWGTPP</sequence>
<dbReference type="GO" id="GO:0008168">
    <property type="term" value="F:methyltransferase activity"/>
    <property type="evidence" value="ECO:0007669"/>
    <property type="project" value="UniProtKB-KW"/>
</dbReference>
<gene>
    <name evidence="2" type="ORF">FXB40_09025</name>
</gene>
<evidence type="ECO:0000313" key="3">
    <source>
        <dbReference type="Proteomes" id="UP000324758"/>
    </source>
</evidence>
<dbReference type="InterPro" id="IPR029063">
    <property type="entry name" value="SAM-dependent_MTases_sf"/>
</dbReference>
<accession>A0A5D3KK02</accession>
<dbReference type="OrthoDB" id="7272699at2"/>
<feature type="domain" description="Methyltransferase FkbM" evidence="1">
    <location>
        <begin position="71"/>
        <end position="219"/>
    </location>
</feature>
<keyword evidence="2" id="KW-0808">Transferase</keyword>
<organism evidence="2 3">
    <name type="scientific">Bradyrhizobium rifense</name>
    <dbReference type="NCBI Taxonomy" id="515499"/>
    <lineage>
        <taxon>Bacteria</taxon>
        <taxon>Pseudomonadati</taxon>
        <taxon>Pseudomonadota</taxon>
        <taxon>Alphaproteobacteria</taxon>
        <taxon>Hyphomicrobiales</taxon>
        <taxon>Nitrobacteraceae</taxon>
        <taxon>Bradyrhizobium</taxon>
    </lineage>
</organism>
<name>A0A5D3KK02_9BRAD</name>
<keyword evidence="3" id="KW-1185">Reference proteome</keyword>
<dbReference type="InterPro" id="IPR006342">
    <property type="entry name" value="FkbM_mtfrase"/>
</dbReference>
<dbReference type="PANTHER" id="PTHR34203:SF15">
    <property type="entry name" value="SLL1173 PROTEIN"/>
    <property type="match status" value="1"/>
</dbReference>
<dbReference type="Pfam" id="PF05050">
    <property type="entry name" value="Methyltransf_21"/>
    <property type="match status" value="1"/>
</dbReference>